<accession>A0A2B7YAT1</accession>
<name>A0A2B7YAT1_POLH7</name>
<dbReference type="EMBL" id="PDNA01000056">
    <property type="protein sequence ID" value="PGH18646.1"/>
    <property type="molecule type" value="Genomic_DNA"/>
</dbReference>
<dbReference type="Proteomes" id="UP000224634">
    <property type="component" value="Unassembled WGS sequence"/>
</dbReference>
<evidence type="ECO:0000313" key="2">
    <source>
        <dbReference type="Proteomes" id="UP000224634"/>
    </source>
</evidence>
<proteinExistence type="predicted"/>
<sequence length="259" mass="29532">MPFKALWIANTLTHSRLKASRGRARASCHAFPSELTMSDSHGSRLTMPKNIDPVFSEIPFSKFPNCVARIVLIFSGSVVRIIRCPAIVTSTVYGFVRPLHIRTKASLRQLSADIADRRPRGRGFTEWEPTSIEFKPFFPTNTPRGHAGEEHYDPANWELWPEEDTKSRDKIGQRLEGNRNQLLFEIHMTVALMFLVTENPIIYLSVTTWISWIISKPYCMCDRNVLQDGQRHGCLCKACSEPKWSSCRQVNHVATQDEG</sequence>
<reference evidence="1 2" key="1">
    <citation type="submission" date="2017-10" db="EMBL/GenBank/DDBJ databases">
        <title>Comparative genomics in systemic dimorphic fungi from Ajellomycetaceae.</title>
        <authorList>
            <person name="Munoz J.F."/>
            <person name="Mcewen J.G."/>
            <person name="Clay O.K."/>
            <person name="Cuomo C.A."/>
        </authorList>
    </citation>
    <scope>NUCLEOTIDE SEQUENCE [LARGE SCALE GENOMIC DNA]</scope>
    <source>
        <strain evidence="1 2">UAMH7299</strain>
    </source>
</reference>
<keyword evidence="2" id="KW-1185">Reference proteome</keyword>
<protein>
    <submittedName>
        <fullName evidence="1">Uncharacterized protein</fullName>
    </submittedName>
</protein>
<gene>
    <name evidence="1" type="ORF">AJ80_04393</name>
</gene>
<dbReference type="AlphaFoldDB" id="A0A2B7YAT1"/>
<evidence type="ECO:0000313" key="1">
    <source>
        <dbReference type="EMBL" id="PGH18646.1"/>
    </source>
</evidence>
<comment type="caution">
    <text evidence="1">The sequence shown here is derived from an EMBL/GenBank/DDBJ whole genome shotgun (WGS) entry which is preliminary data.</text>
</comment>
<organism evidence="1 2">
    <name type="scientific">Polytolypa hystricis (strain UAMH7299)</name>
    <dbReference type="NCBI Taxonomy" id="1447883"/>
    <lineage>
        <taxon>Eukaryota</taxon>
        <taxon>Fungi</taxon>
        <taxon>Dikarya</taxon>
        <taxon>Ascomycota</taxon>
        <taxon>Pezizomycotina</taxon>
        <taxon>Eurotiomycetes</taxon>
        <taxon>Eurotiomycetidae</taxon>
        <taxon>Onygenales</taxon>
        <taxon>Onygenales incertae sedis</taxon>
        <taxon>Polytolypa</taxon>
    </lineage>
</organism>